<dbReference type="Proteomes" id="UP001139521">
    <property type="component" value="Unassembled WGS sequence"/>
</dbReference>
<dbReference type="SUPFAM" id="SSF53649">
    <property type="entry name" value="Alkaline phosphatase-like"/>
    <property type="match status" value="1"/>
</dbReference>
<dbReference type="PANTHER" id="PTHR43751:SF1">
    <property type="entry name" value="SULFATASE ATSG-RELATED"/>
    <property type="match status" value="1"/>
</dbReference>
<feature type="domain" description="Sulfatase N-terminal" evidence="1">
    <location>
        <begin position="18"/>
        <end position="303"/>
    </location>
</feature>
<dbReference type="InterPro" id="IPR052701">
    <property type="entry name" value="GAG_Ulvan_Degrading_Sulfatases"/>
</dbReference>
<dbReference type="InterPro" id="IPR000917">
    <property type="entry name" value="Sulfatase_N"/>
</dbReference>
<evidence type="ECO:0000313" key="2">
    <source>
        <dbReference type="EMBL" id="MCL6220551.1"/>
    </source>
</evidence>
<protein>
    <submittedName>
        <fullName evidence="2">Sulfatase</fullName>
    </submittedName>
</protein>
<sequence>MNSDLNVKKDKSANIDRPNILFAISDDQSFPHASAYGEDWIKTPGFDKVAKEGILFTNAFSASPGCSPSRAAILTGLNTWQLEQAGTHDSEFPSKYKVFPEILENLGYKVGFTGKGWGPGNWKESERERNPAGKEYAEVYTKPLLKEVSNLDYAENFNQFLSEREKEEPFYFWFGSREPHRVYEKGSGIKSGKKLESVTVPGFLPDSPEVRSDLLDYALEIEYFDQQLLRMLTKLESIGELENTIIIVTSDNGMAFPYAKANANENGTHVPLAIRWGKKYKGGKTVEDLISLIDIAPTVLEAAYGKNFKEIMIDYPMEGKSLLNYFDQKLTNIEKREAVFMARERHSSSRWNNLTYPQRSIRTNEYLYIRNFKPERWPAGAPQKIGTDGRLEEMDGGYHDIDASPTLDYMITHQNDEQVALLFEKAVSKRPSEELYDIKNDPYCLNNLAENSKYQYVISGLRAKLGAYLMQTEDPRVTGNGDIYETYKRYSHIRSFPEPNWKNDSSRNAENAILKNQLNKID</sequence>
<dbReference type="Pfam" id="PF00884">
    <property type="entry name" value="Sulfatase"/>
    <property type="match status" value="1"/>
</dbReference>
<dbReference type="InterPro" id="IPR017850">
    <property type="entry name" value="Alkaline_phosphatase_core_sf"/>
</dbReference>
<gene>
    <name evidence="2" type="ORF">L1967_19845</name>
</gene>
<organism evidence="2 3">
    <name type="scientific">Zunongwangia pacifica</name>
    <dbReference type="NCBI Taxonomy" id="2911062"/>
    <lineage>
        <taxon>Bacteria</taxon>
        <taxon>Pseudomonadati</taxon>
        <taxon>Bacteroidota</taxon>
        <taxon>Flavobacteriia</taxon>
        <taxon>Flavobacteriales</taxon>
        <taxon>Flavobacteriaceae</taxon>
        <taxon>Zunongwangia</taxon>
    </lineage>
</organism>
<comment type="caution">
    <text evidence="2">The sequence shown here is derived from an EMBL/GenBank/DDBJ whole genome shotgun (WGS) entry which is preliminary data.</text>
</comment>
<accession>A0A9X1ZUW4</accession>
<dbReference type="AlphaFoldDB" id="A0A9X1ZUW4"/>
<evidence type="ECO:0000259" key="1">
    <source>
        <dbReference type="Pfam" id="PF00884"/>
    </source>
</evidence>
<keyword evidence="3" id="KW-1185">Reference proteome</keyword>
<dbReference type="EMBL" id="JAKHSK010000044">
    <property type="protein sequence ID" value="MCL6220551.1"/>
    <property type="molecule type" value="Genomic_DNA"/>
</dbReference>
<dbReference type="PANTHER" id="PTHR43751">
    <property type="entry name" value="SULFATASE"/>
    <property type="match status" value="1"/>
</dbReference>
<proteinExistence type="predicted"/>
<reference evidence="2" key="1">
    <citation type="submission" date="2022-01" db="EMBL/GenBank/DDBJ databases">
        <title>Genome sequencing of Zunongwangia sp. M21534 genome.</title>
        <authorList>
            <person name="Chen Y."/>
            <person name="Dong C."/>
            <person name="Shao Z."/>
        </authorList>
    </citation>
    <scope>NUCLEOTIDE SEQUENCE</scope>
    <source>
        <strain evidence="2">MCCC M21534</strain>
    </source>
</reference>
<name>A0A9X1ZUW4_9FLAO</name>
<dbReference type="Gene3D" id="3.40.720.10">
    <property type="entry name" value="Alkaline Phosphatase, subunit A"/>
    <property type="match status" value="1"/>
</dbReference>
<dbReference type="CDD" id="cd16027">
    <property type="entry name" value="SGSH"/>
    <property type="match status" value="1"/>
</dbReference>
<evidence type="ECO:0000313" key="3">
    <source>
        <dbReference type="Proteomes" id="UP001139521"/>
    </source>
</evidence>